<name>A0ABV2LPS1_9FLAO</name>
<accession>A0ABV2LPS1</accession>
<evidence type="ECO:0000313" key="2">
    <source>
        <dbReference type="Proteomes" id="UP001549146"/>
    </source>
</evidence>
<proteinExistence type="predicted"/>
<evidence type="ECO:0000313" key="1">
    <source>
        <dbReference type="EMBL" id="MET3730568.1"/>
    </source>
</evidence>
<reference evidence="1 2" key="1">
    <citation type="submission" date="2024-06" db="EMBL/GenBank/DDBJ databases">
        <title>Genomic Encyclopedia of Type Strains, Phase IV (KMG-IV): sequencing the most valuable type-strain genomes for metagenomic binning, comparative biology and taxonomic classification.</title>
        <authorList>
            <person name="Goeker M."/>
        </authorList>
    </citation>
    <scope>NUCLEOTIDE SEQUENCE [LARGE SCALE GENOMIC DNA]</scope>
    <source>
        <strain evidence="1 2">DSM 29388</strain>
    </source>
</reference>
<organism evidence="1 2">
    <name type="scientific">Moheibacter stercoris</name>
    <dbReference type="NCBI Taxonomy" id="1628251"/>
    <lineage>
        <taxon>Bacteria</taxon>
        <taxon>Pseudomonadati</taxon>
        <taxon>Bacteroidota</taxon>
        <taxon>Flavobacteriia</taxon>
        <taxon>Flavobacteriales</taxon>
        <taxon>Weeksellaceae</taxon>
        <taxon>Moheibacter</taxon>
    </lineage>
</organism>
<comment type="caution">
    <text evidence="1">The sequence shown here is derived from an EMBL/GenBank/DDBJ whole genome shotgun (WGS) entry which is preliminary data.</text>
</comment>
<protein>
    <submittedName>
        <fullName evidence="1">Uncharacterized protein YajQ (UPF0234 family)</fullName>
    </submittedName>
</protein>
<dbReference type="EMBL" id="JBEPMO010000001">
    <property type="protein sequence ID" value="MET3730568.1"/>
    <property type="molecule type" value="Genomic_DNA"/>
</dbReference>
<sequence>MHEVCIIFYLNSMKTTMKRICIYPKDIQLITGKSYRQSARLMQKIKSELRKKSNEFLTFDDFCCYTGIKYEQISHLIKG</sequence>
<keyword evidence="2" id="KW-1185">Reference proteome</keyword>
<gene>
    <name evidence="1" type="ORF">ABID46_000120</name>
</gene>
<dbReference type="Proteomes" id="UP001549146">
    <property type="component" value="Unassembled WGS sequence"/>
</dbReference>